<dbReference type="EMBL" id="OD003600">
    <property type="protein sequence ID" value="CAD7408231.1"/>
    <property type="molecule type" value="Genomic_DNA"/>
</dbReference>
<gene>
    <name evidence="1" type="ORF">TPSB3V08_LOCUS6252</name>
</gene>
<sequence length="459" mass="52447">MPVLLYADDSVLMAESERDLQKELHRLNVVTDRMDLRINISTTKVMVFDKDGSRNVCIKEKSLEQVNDLVYLGGMFCNNGRKDGEIDRLLDATLEVVGWMWTIAKNEVERIAFGYSLKGFYTFKAPLYITFADGILLEAGHTVRGYSVTSSVFTIKKLADSKDSGNTSDAQESKKYIKARDSFIETKRISAQKDYLKAKFTTEDSRSLTKERFRLREEYFDDYPTKYNPEPISLNETGQTNLDMFTSTVNDTFKNVKTDDANSKTSEMFRFSEASLDDHLTQNITGQDFFSENEKSRRDVPVSTPLETVSLDNTTTLGDSAEKYFSNSGSNENGFMPKRMLNLSSSLYLKSAFRNMFLGSPREIKMGYMFKSPYQNEDIEREFPKEKLPSYDSKIHFANKNINVSKENEIIALKHGILGLLREQQGDDVLNKYSDTFGHEAFLGGLFPMRMMPETTNLK</sequence>
<reference evidence="1" key="1">
    <citation type="submission" date="2020-11" db="EMBL/GenBank/DDBJ databases">
        <authorList>
            <person name="Tran Van P."/>
        </authorList>
    </citation>
    <scope>NUCLEOTIDE SEQUENCE</scope>
</reference>
<accession>A0A7R9H450</accession>
<evidence type="ECO:0000313" key="1">
    <source>
        <dbReference type="EMBL" id="CAD7408231.1"/>
    </source>
</evidence>
<name>A0A7R9H450_TIMPO</name>
<protein>
    <recommendedName>
        <fullName evidence="2">Reverse transcriptase domain-containing protein</fullName>
    </recommendedName>
</protein>
<proteinExistence type="predicted"/>
<dbReference type="PANTHER" id="PTHR47027:SF30">
    <property type="entry name" value="THAP-TYPE DOMAIN-CONTAINING PROTEIN"/>
    <property type="match status" value="1"/>
</dbReference>
<dbReference type="PANTHER" id="PTHR47027">
    <property type="entry name" value="REVERSE TRANSCRIPTASE DOMAIN-CONTAINING PROTEIN"/>
    <property type="match status" value="1"/>
</dbReference>
<organism evidence="1">
    <name type="scientific">Timema poppense</name>
    <name type="common">Walking stick</name>
    <dbReference type="NCBI Taxonomy" id="170557"/>
    <lineage>
        <taxon>Eukaryota</taxon>
        <taxon>Metazoa</taxon>
        <taxon>Ecdysozoa</taxon>
        <taxon>Arthropoda</taxon>
        <taxon>Hexapoda</taxon>
        <taxon>Insecta</taxon>
        <taxon>Pterygota</taxon>
        <taxon>Neoptera</taxon>
        <taxon>Polyneoptera</taxon>
        <taxon>Phasmatodea</taxon>
        <taxon>Timematodea</taxon>
        <taxon>Timematoidea</taxon>
        <taxon>Timematidae</taxon>
        <taxon>Timema</taxon>
    </lineage>
</organism>
<evidence type="ECO:0008006" key="2">
    <source>
        <dbReference type="Google" id="ProtNLM"/>
    </source>
</evidence>
<dbReference type="AlphaFoldDB" id="A0A7R9H450"/>